<reference evidence="1" key="1">
    <citation type="submission" date="2020-03" db="EMBL/GenBank/DDBJ databases">
        <title>Five strains of Vibrio campbellii isolated from Mariana Trench.</title>
        <authorList>
            <person name="Liang J."/>
            <person name="Zhang X.-H."/>
        </authorList>
    </citation>
    <scope>NUCLEOTIDE SEQUENCE</scope>
    <source>
        <strain evidence="1">LJC014</strain>
    </source>
</reference>
<sequence length="73" mass="8064">MNYDLIKITPKNDNIDNARSFGVQFSGAMQFGKLIPEPQGTNLHVSSAWSKGEYKEMDDAIGSLGPIIKDTYV</sequence>
<evidence type="ECO:0000313" key="2">
    <source>
        <dbReference type="Proteomes" id="UP001058687"/>
    </source>
</evidence>
<name>A0AAE9MXG9_9VIBR</name>
<dbReference type="EMBL" id="CP050467">
    <property type="protein sequence ID" value="UTZ25661.1"/>
    <property type="molecule type" value="Genomic_DNA"/>
</dbReference>
<dbReference type="AlphaFoldDB" id="A0AAE9MXG9"/>
<proteinExistence type="predicted"/>
<evidence type="ECO:0000313" key="1">
    <source>
        <dbReference type="EMBL" id="UTZ25661.1"/>
    </source>
</evidence>
<gene>
    <name evidence="1" type="ORF">HB761_02195</name>
</gene>
<dbReference type="Proteomes" id="UP001058687">
    <property type="component" value="Chromosome 1"/>
</dbReference>
<organism evidence="1 2">
    <name type="scientific">Vibrio campbellii</name>
    <dbReference type="NCBI Taxonomy" id="680"/>
    <lineage>
        <taxon>Bacteria</taxon>
        <taxon>Pseudomonadati</taxon>
        <taxon>Pseudomonadota</taxon>
        <taxon>Gammaproteobacteria</taxon>
        <taxon>Vibrionales</taxon>
        <taxon>Vibrionaceae</taxon>
        <taxon>Vibrio</taxon>
    </lineage>
</organism>
<dbReference type="RefSeq" id="WP_255937316.1">
    <property type="nucleotide sequence ID" value="NZ_CP050467.1"/>
</dbReference>
<protein>
    <submittedName>
        <fullName evidence="1">Uncharacterized protein</fullName>
    </submittedName>
</protein>
<accession>A0AAE9MXG9</accession>